<organism evidence="9 10">
    <name type="scientific">Coprinellus micaceus</name>
    <name type="common">Glistening ink-cap mushroom</name>
    <name type="synonym">Coprinus micaceus</name>
    <dbReference type="NCBI Taxonomy" id="71717"/>
    <lineage>
        <taxon>Eukaryota</taxon>
        <taxon>Fungi</taxon>
        <taxon>Dikarya</taxon>
        <taxon>Basidiomycota</taxon>
        <taxon>Agaricomycotina</taxon>
        <taxon>Agaricomycetes</taxon>
        <taxon>Agaricomycetidae</taxon>
        <taxon>Agaricales</taxon>
        <taxon>Agaricineae</taxon>
        <taxon>Psathyrellaceae</taxon>
        <taxon>Coprinellus</taxon>
    </lineage>
</organism>
<keyword evidence="10" id="KW-1185">Reference proteome</keyword>
<dbReference type="GO" id="GO:0022857">
    <property type="term" value="F:transmembrane transporter activity"/>
    <property type="evidence" value="ECO:0007669"/>
    <property type="project" value="InterPro"/>
</dbReference>
<comment type="subcellular location">
    <subcellularLocation>
        <location evidence="1">Membrane</location>
        <topology evidence="1">Multi-pass membrane protein</topology>
    </subcellularLocation>
</comment>
<evidence type="ECO:0000256" key="2">
    <source>
        <dbReference type="ARBA" id="ARBA00022448"/>
    </source>
</evidence>
<dbReference type="AlphaFoldDB" id="A0A4Y7SY80"/>
<feature type="transmembrane region" description="Helical" evidence="7">
    <location>
        <begin position="174"/>
        <end position="195"/>
    </location>
</feature>
<dbReference type="EMBL" id="QPFP01000046">
    <property type="protein sequence ID" value="TEB26671.1"/>
    <property type="molecule type" value="Genomic_DNA"/>
</dbReference>
<feature type="transmembrane region" description="Helical" evidence="7">
    <location>
        <begin position="49"/>
        <end position="72"/>
    </location>
</feature>
<reference evidence="9 10" key="1">
    <citation type="journal article" date="2019" name="Nat. Ecol. Evol.">
        <title>Megaphylogeny resolves global patterns of mushroom evolution.</title>
        <authorList>
            <person name="Varga T."/>
            <person name="Krizsan K."/>
            <person name="Foldi C."/>
            <person name="Dima B."/>
            <person name="Sanchez-Garcia M."/>
            <person name="Sanchez-Ramirez S."/>
            <person name="Szollosi G.J."/>
            <person name="Szarkandi J.G."/>
            <person name="Papp V."/>
            <person name="Albert L."/>
            <person name="Andreopoulos W."/>
            <person name="Angelini C."/>
            <person name="Antonin V."/>
            <person name="Barry K.W."/>
            <person name="Bougher N.L."/>
            <person name="Buchanan P."/>
            <person name="Buyck B."/>
            <person name="Bense V."/>
            <person name="Catcheside P."/>
            <person name="Chovatia M."/>
            <person name="Cooper J."/>
            <person name="Damon W."/>
            <person name="Desjardin D."/>
            <person name="Finy P."/>
            <person name="Geml J."/>
            <person name="Haridas S."/>
            <person name="Hughes K."/>
            <person name="Justo A."/>
            <person name="Karasinski D."/>
            <person name="Kautmanova I."/>
            <person name="Kiss B."/>
            <person name="Kocsube S."/>
            <person name="Kotiranta H."/>
            <person name="LaButti K.M."/>
            <person name="Lechner B.E."/>
            <person name="Liimatainen K."/>
            <person name="Lipzen A."/>
            <person name="Lukacs Z."/>
            <person name="Mihaltcheva S."/>
            <person name="Morgado L.N."/>
            <person name="Niskanen T."/>
            <person name="Noordeloos M.E."/>
            <person name="Ohm R.A."/>
            <person name="Ortiz-Santana B."/>
            <person name="Ovrebo C."/>
            <person name="Racz N."/>
            <person name="Riley R."/>
            <person name="Savchenko A."/>
            <person name="Shiryaev A."/>
            <person name="Soop K."/>
            <person name="Spirin V."/>
            <person name="Szebenyi C."/>
            <person name="Tomsovsky M."/>
            <person name="Tulloss R.E."/>
            <person name="Uehling J."/>
            <person name="Grigoriev I.V."/>
            <person name="Vagvolgyi C."/>
            <person name="Papp T."/>
            <person name="Martin F.M."/>
            <person name="Miettinen O."/>
            <person name="Hibbett D.S."/>
            <person name="Nagy L.G."/>
        </authorList>
    </citation>
    <scope>NUCLEOTIDE SEQUENCE [LARGE SCALE GENOMIC DNA]</scope>
    <source>
        <strain evidence="9 10">FP101781</strain>
    </source>
</reference>
<comment type="caution">
    <text evidence="9">The sequence shown here is derived from an EMBL/GenBank/DDBJ whole genome shotgun (WGS) entry which is preliminary data.</text>
</comment>
<dbReference type="PROSITE" id="PS50850">
    <property type="entry name" value="MFS"/>
    <property type="match status" value="1"/>
</dbReference>
<proteinExistence type="predicted"/>
<evidence type="ECO:0000256" key="4">
    <source>
        <dbReference type="ARBA" id="ARBA00022989"/>
    </source>
</evidence>
<dbReference type="PANTHER" id="PTHR43791">
    <property type="entry name" value="PERMEASE-RELATED"/>
    <property type="match status" value="1"/>
</dbReference>
<evidence type="ECO:0000256" key="7">
    <source>
        <dbReference type="SAM" id="Phobius"/>
    </source>
</evidence>
<evidence type="ECO:0000313" key="9">
    <source>
        <dbReference type="EMBL" id="TEB26671.1"/>
    </source>
</evidence>
<feature type="transmembrane region" description="Helical" evidence="7">
    <location>
        <begin position="444"/>
        <end position="464"/>
    </location>
</feature>
<feature type="transmembrane region" description="Helical" evidence="7">
    <location>
        <begin position="327"/>
        <end position="344"/>
    </location>
</feature>
<dbReference type="STRING" id="71717.A0A4Y7SY80"/>
<feature type="transmembrane region" description="Helical" evidence="7">
    <location>
        <begin position="351"/>
        <end position="370"/>
    </location>
</feature>
<accession>A0A4Y7SY80</accession>
<dbReference type="Gene3D" id="1.20.1250.20">
    <property type="entry name" value="MFS general substrate transporter like domains"/>
    <property type="match status" value="1"/>
</dbReference>
<feature type="region of interest" description="Disordered" evidence="6">
    <location>
        <begin position="1"/>
        <end position="36"/>
    </location>
</feature>
<dbReference type="InterPro" id="IPR020846">
    <property type="entry name" value="MFS_dom"/>
</dbReference>
<feature type="transmembrane region" description="Helical" evidence="7">
    <location>
        <begin position="215"/>
        <end position="234"/>
    </location>
</feature>
<keyword evidence="3 7" id="KW-0812">Transmembrane</keyword>
<dbReference type="InterPro" id="IPR036259">
    <property type="entry name" value="MFS_trans_sf"/>
</dbReference>
<feature type="transmembrane region" description="Helical" evidence="7">
    <location>
        <begin position="410"/>
        <end position="432"/>
    </location>
</feature>
<evidence type="ECO:0000313" key="10">
    <source>
        <dbReference type="Proteomes" id="UP000298030"/>
    </source>
</evidence>
<name>A0A4Y7SY80_COPMI</name>
<dbReference type="GO" id="GO:0016020">
    <property type="term" value="C:membrane"/>
    <property type="evidence" value="ECO:0007669"/>
    <property type="project" value="UniProtKB-SubCell"/>
</dbReference>
<feature type="compositionally biased region" description="Basic and acidic residues" evidence="6">
    <location>
        <begin position="1"/>
        <end position="27"/>
    </location>
</feature>
<protein>
    <submittedName>
        <fullName evidence="9">MFS general substrate transporter</fullName>
    </submittedName>
</protein>
<dbReference type="InterPro" id="IPR011701">
    <property type="entry name" value="MFS"/>
</dbReference>
<sequence>MGVQEKSRDEFAVDSSSIEKAEVESGSDRPATPGIDPEAEKRLVRKLDLVLLPLFTAIYCCNFIDRCAVVTGNARVAGLEKDLGMHGTQLNIALTIFYICYLLSDIPSNLLLKHYGSTWLAFLVIGFGVVSLASAFLRNFTGLIISRIFLGLTEGGTLSALLYIVSRYYRRQEYVFRVGIFFGIAPSVSGAFGGLLASGLLRVPDFGSVHSWRKIFLIEGLITTVFGLVLLFFVPEDPSKSKLLSPEERALAVARIDADRFVKTDGKTEKTTWKLVWRSFNIMTISCTVCFVIINMSFQGLSLFLPSVINTPNATSKPSSEVQLRTVPPYIAGAVWAVANAYISSRIRIRFLPLLVSTLLAVIGYSITVATRNPHARYAACFLNIMAGAIVGPMLVIWGTDNAAPDTMRAVVTGAIPGIGAIGSVMAVWTYIYTDAPDYRRGNLGNLATTSTMAVLIVLTALYIKWENAKRERGERDHRLAGKTDEETTNLGYRHPRFRYQI</sequence>
<evidence type="ECO:0000256" key="1">
    <source>
        <dbReference type="ARBA" id="ARBA00004141"/>
    </source>
</evidence>
<keyword evidence="4 7" id="KW-1133">Transmembrane helix</keyword>
<evidence type="ECO:0000259" key="8">
    <source>
        <dbReference type="PROSITE" id="PS50850"/>
    </source>
</evidence>
<dbReference type="SUPFAM" id="SSF103473">
    <property type="entry name" value="MFS general substrate transporter"/>
    <property type="match status" value="1"/>
</dbReference>
<feature type="transmembrane region" description="Helical" evidence="7">
    <location>
        <begin position="376"/>
        <end position="398"/>
    </location>
</feature>
<evidence type="ECO:0000256" key="6">
    <source>
        <dbReference type="SAM" id="MobiDB-lite"/>
    </source>
</evidence>
<dbReference type="Proteomes" id="UP000298030">
    <property type="component" value="Unassembled WGS sequence"/>
</dbReference>
<keyword evidence="2" id="KW-0813">Transport</keyword>
<gene>
    <name evidence="9" type="ORF">FA13DRAFT_1635632</name>
</gene>
<feature type="transmembrane region" description="Helical" evidence="7">
    <location>
        <begin position="143"/>
        <end position="165"/>
    </location>
</feature>
<feature type="transmembrane region" description="Helical" evidence="7">
    <location>
        <begin position="280"/>
        <end position="307"/>
    </location>
</feature>
<evidence type="ECO:0000256" key="5">
    <source>
        <dbReference type="ARBA" id="ARBA00023136"/>
    </source>
</evidence>
<evidence type="ECO:0000256" key="3">
    <source>
        <dbReference type="ARBA" id="ARBA00022692"/>
    </source>
</evidence>
<feature type="transmembrane region" description="Helical" evidence="7">
    <location>
        <begin position="119"/>
        <end position="137"/>
    </location>
</feature>
<feature type="transmembrane region" description="Helical" evidence="7">
    <location>
        <begin position="92"/>
        <end position="112"/>
    </location>
</feature>
<keyword evidence="5 7" id="KW-0472">Membrane</keyword>
<dbReference type="Pfam" id="PF07690">
    <property type="entry name" value="MFS_1"/>
    <property type="match status" value="1"/>
</dbReference>
<dbReference type="OrthoDB" id="2962993at2759"/>
<dbReference type="PANTHER" id="PTHR43791:SF48">
    <property type="entry name" value="TRANSPORTER, PUTATIVE (AFU_ORTHOLOGUE AFUA_4G01000)-RELATED"/>
    <property type="match status" value="1"/>
</dbReference>
<feature type="domain" description="Major facilitator superfamily (MFS) profile" evidence="8">
    <location>
        <begin position="46"/>
        <end position="469"/>
    </location>
</feature>